<gene>
    <name evidence="11" type="ORF">QVD17_18561</name>
</gene>
<keyword evidence="7 10" id="KW-1133">Transmembrane helix</keyword>
<protein>
    <recommendedName>
        <fullName evidence="13">Oleosin</fullName>
    </recommendedName>
</protein>
<comment type="function">
    <text evidence="1">May have a structural role to stabilize the lipid body during desiccation of the seed by preventing coalescence of the oil. Probably interacts with both lipid and phospholipid moieties of lipid bodies. May also provide recognition signals for specific lipase anchorage in lipolysis during seedling growth.</text>
</comment>
<accession>A0AAD8KIA9</accession>
<proteinExistence type="inferred from homology"/>
<dbReference type="PANTHER" id="PTHR33203">
    <property type="entry name" value="OLEOSIN"/>
    <property type="match status" value="1"/>
</dbReference>
<evidence type="ECO:0000313" key="12">
    <source>
        <dbReference type="Proteomes" id="UP001229421"/>
    </source>
</evidence>
<evidence type="ECO:0000256" key="8">
    <source>
        <dbReference type="ARBA" id="ARBA00023136"/>
    </source>
</evidence>
<dbReference type="EMBL" id="JAUHHV010000005">
    <property type="protein sequence ID" value="KAK1423264.1"/>
    <property type="molecule type" value="Genomic_DNA"/>
</dbReference>
<dbReference type="Proteomes" id="UP001229421">
    <property type="component" value="Unassembled WGS sequence"/>
</dbReference>
<evidence type="ECO:0000313" key="11">
    <source>
        <dbReference type="EMBL" id="KAK1423264.1"/>
    </source>
</evidence>
<dbReference type="Pfam" id="PF01277">
    <property type="entry name" value="Oleosin"/>
    <property type="match status" value="1"/>
</dbReference>
<evidence type="ECO:0000256" key="1">
    <source>
        <dbReference type="ARBA" id="ARBA00002582"/>
    </source>
</evidence>
<reference evidence="11" key="1">
    <citation type="journal article" date="2023" name="bioRxiv">
        <title>Improved chromosome-level genome assembly for marigold (Tagetes erecta).</title>
        <authorList>
            <person name="Jiang F."/>
            <person name="Yuan L."/>
            <person name="Wang S."/>
            <person name="Wang H."/>
            <person name="Xu D."/>
            <person name="Wang A."/>
            <person name="Fan W."/>
        </authorList>
    </citation>
    <scope>NUCLEOTIDE SEQUENCE</scope>
    <source>
        <strain evidence="11">WSJ</strain>
        <tissue evidence="11">Leaf</tissue>
    </source>
</reference>
<dbReference type="PANTHER" id="PTHR33203:SF44">
    <property type="entry name" value="OLEOSIN 20.3 KDA"/>
    <property type="match status" value="1"/>
</dbReference>
<evidence type="ECO:0008006" key="13">
    <source>
        <dbReference type="Google" id="ProtNLM"/>
    </source>
</evidence>
<evidence type="ECO:0000256" key="6">
    <source>
        <dbReference type="ARBA" id="ARBA00022692"/>
    </source>
</evidence>
<comment type="subcellular location">
    <subcellularLocation>
        <location evidence="3">Lipid droplet</location>
    </subcellularLocation>
    <subcellularLocation>
        <location evidence="2">Membrane</location>
        <topology evidence="2">Multi-pass membrane protein</topology>
    </subcellularLocation>
</comment>
<keyword evidence="5" id="KW-0551">Lipid droplet</keyword>
<comment type="similarity">
    <text evidence="4">Belongs to the oleosin family.</text>
</comment>
<sequence>MATTTTYNHHHITTHPHHHQPPSTTKTLPIITLLPVAGTLLALAGLTFIGTIIALALTTPLFIIFSPVLIPALLTITLAVTGFLASGTFGLTGLSSLSYLFKMVRNSAPSVPEQLEYVKETIQDVGEYAGQKTMDLGEMIQHTAHEIGDQDQDQCGVDVKIEDRKEEGNDGEILPE</sequence>
<evidence type="ECO:0000256" key="2">
    <source>
        <dbReference type="ARBA" id="ARBA00004141"/>
    </source>
</evidence>
<evidence type="ECO:0000256" key="5">
    <source>
        <dbReference type="ARBA" id="ARBA00022677"/>
    </source>
</evidence>
<keyword evidence="8 10" id="KW-0472">Membrane</keyword>
<feature type="transmembrane region" description="Helical" evidence="10">
    <location>
        <begin position="68"/>
        <end position="101"/>
    </location>
</feature>
<evidence type="ECO:0000256" key="7">
    <source>
        <dbReference type="ARBA" id="ARBA00022989"/>
    </source>
</evidence>
<dbReference type="GO" id="GO:0016020">
    <property type="term" value="C:membrane"/>
    <property type="evidence" value="ECO:0007669"/>
    <property type="project" value="UniProtKB-SubCell"/>
</dbReference>
<name>A0AAD8KIA9_TARER</name>
<feature type="compositionally biased region" description="Basic residues" evidence="9">
    <location>
        <begin position="8"/>
        <end position="20"/>
    </location>
</feature>
<dbReference type="GO" id="GO:0012511">
    <property type="term" value="C:monolayer-surrounded lipid storage body"/>
    <property type="evidence" value="ECO:0007669"/>
    <property type="project" value="InterPro"/>
</dbReference>
<keyword evidence="12" id="KW-1185">Reference proteome</keyword>
<dbReference type="GO" id="GO:0019915">
    <property type="term" value="P:lipid storage"/>
    <property type="evidence" value="ECO:0007669"/>
    <property type="project" value="TreeGrafter"/>
</dbReference>
<feature type="region of interest" description="Disordered" evidence="9">
    <location>
        <begin position="1"/>
        <end position="23"/>
    </location>
</feature>
<comment type="caution">
    <text evidence="11">The sequence shown here is derived from an EMBL/GenBank/DDBJ whole genome shotgun (WGS) entry which is preliminary data.</text>
</comment>
<evidence type="ECO:0000256" key="10">
    <source>
        <dbReference type="SAM" id="Phobius"/>
    </source>
</evidence>
<evidence type="ECO:0000256" key="9">
    <source>
        <dbReference type="SAM" id="MobiDB-lite"/>
    </source>
</evidence>
<dbReference type="InterPro" id="IPR000136">
    <property type="entry name" value="Oleosin"/>
</dbReference>
<dbReference type="GO" id="GO:0050826">
    <property type="term" value="P:response to freezing"/>
    <property type="evidence" value="ECO:0007669"/>
    <property type="project" value="TreeGrafter"/>
</dbReference>
<feature type="transmembrane region" description="Helical" evidence="10">
    <location>
        <begin position="30"/>
        <end position="56"/>
    </location>
</feature>
<dbReference type="GO" id="GO:0010344">
    <property type="term" value="P:seed oilbody biogenesis"/>
    <property type="evidence" value="ECO:0007669"/>
    <property type="project" value="TreeGrafter"/>
</dbReference>
<keyword evidence="6 10" id="KW-0812">Transmembrane</keyword>
<evidence type="ECO:0000256" key="3">
    <source>
        <dbReference type="ARBA" id="ARBA00004502"/>
    </source>
</evidence>
<dbReference type="AlphaFoldDB" id="A0AAD8KIA9"/>
<organism evidence="11 12">
    <name type="scientific">Tagetes erecta</name>
    <name type="common">African marigold</name>
    <dbReference type="NCBI Taxonomy" id="13708"/>
    <lineage>
        <taxon>Eukaryota</taxon>
        <taxon>Viridiplantae</taxon>
        <taxon>Streptophyta</taxon>
        <taxon>Embryophyta</taxon>
        <taxon>Tracheophyta</taxon>
        <taxon>Spermatophyta</taxon>
        <taxon>Magnoliopsida</taxon>
        <taxon>eudicotyledons</taxon>
        <taxon>Gunneridae</taxon>
        <taxon>Pentapetalae</taxon>
        <taxon>asterids</taxon>
        <taxon>campanulids</taxon>
        <taxon>Asterales</taxon>
        <taxon>Asteraceae</taxon>
        <taxon>Asteroideae</taxon>
        <taxon>Heliantheae alliance</taxon>
        <taxon>Tageteae</taxon>
        <taxon>Tagetes</taxon>
    </lineage>
</organism>
<evidence type="ECO:0000256" key="4">
    <source>
        <dbReference type="ARBA" id="ARBA00010858"/>
    </source>
</evidence>